<dbReference type="Proteomes" id="UP000886741">
    <property type="component" value="Unassembled WGS sequence"/>
</dbReference>
<feature type="transmembrane region" description="Helical" evidence="1">
    <location>
        <begin position="12"/>
        <end position="36"/>
    </location>
</feature>
<comment type="caution">
    <text evidence="2">The sequence shown here is derived from an EMBL/GenBank/DDBJ whole genome shotgun (WGS) entry which is preliminary data.</text>
</comment>
<feature type="transmembrane region" description="Helical" evidence="1">
    <location>
        <begin position="141"/>
        <end position="166"/>
    </location>
</feature>
<name>A0A9D1JTX6_9FIRM</name>
<accession>A0A9D1JTX6</accession>
<dbReference type="AlphaFoldDB" id="A0A9D1JTX6"/>
<evidence type="ECO:0000313" key="2">
    <source>
        <dbReference type="EMBL" id="HIS65587.1"/>
    </source>
</evidence>
<feature type="transmembrane region" description="Helical" evidence="1">
    <location>
        <begin position="109"/>
        <end position="129"/>
    </location>
</feature>
<dbReference type="InterPro" id="IPR006938">
    <property type="entry name" value="DUF624"/>
</dbReference>
<dbReference type="Pfam" id="PF04854">
    <property type="entry name" value="DUF624"/>
    <property type="match status" value="1"/>
</dbReference>
<feature type="transmembrane region" description="Helical" evidence="1">
    <location>
        <begin position="72"/>
        <end position="97"/>
    </location>
</feature>
<evidence type="ECO:0000256" key="1">
    <source>
        <dbReference type="SAM" id="Phobius"/>
    </source>
</evidence>
<keyword evidence="1" id="KW-1133">Transmembrane helix</keyword>
<reference evidence="2" key="2">
    <citation type="journal article" date="2021" name="PeerJ">
        <title>Extensive microbial diversity within the chicken gut microbiome revealed by metagenomics and culture.</title>
        <authorList>
            <person name="Gilroy R."/>
            <person name="Ravi A."/>
            <person name="Getino M."/>
            <person name="Pursley I."/>
            <person name="Horton D.L."/>
            <person name="Alikhan N.F."/>
            <person name="Baker D."/>
            <person name="Gharbi K."/>
            <person name="Hall N."/>
            <person name="Watson M."/>
            <person name="Adriaenssens E.M."/>
            <person name="Foster-Nyarko E."/>
            <person name="Jarju S."/>
            <person name="Secka A."/>
            <person name="Antonio M."/>
            <person name="Oren A."/>
            <person name="Chaudhuri R.R."/>
            <person name="La Ragione R."/>
            <person name="Hildebrand F."/>
            <person name="Pallen M.J."/>
        </authorList>
    </citation>
    <scope>NUCLEOTIDE SEQUENCE</scope>
    <source>
        <strain evidence="2">ChiBcec16-1751</strain>
    </source>
</reference>
<keyword evidence="1" id="KW-0472">Membrane</keyword>
<gene>
    <name evidence="2" type="ORF">IAA83_09505</name>
</gene>
<protein>
    <submittedName>
        <fullName evidence="2">DUF624 domain-containing protein</fullName>
    </submittedName>
</protein>
<reference evidence="2" key="1">
    <citation type="submission" date="2020-10" db="EMBL/GenBank/DDBJ databases">
        <authorList>
            <person name="Gilroy R."/>
        </authorList>
    </citation>
    <scope>NUCLEOTIDE SEQUENCE</scope>
    <source>
        <strain evidence="2">ChiBcec16-1751</strain>
    </source>
</reference>
<sequence>MASLFDPERPLWRGLGTLADVLVLSAMWFTASLPLFTLGASTTALYDVVSHCLRGGDSGPWRRFLRTFRRELLPSSLLTVVFGFLLVLLYRGLALLWRGQVAGISGAPVMLAAYAVALVIPTGMFLWMWPLLSRFTFTPLALVKTALQFTFAHLVGTVILVVVTLFSVLVTAWLLFPMLFLPCLTALVWTVPVERAFRRHLPAEDQDNHESN</sequence>
<proteinExistence type="predicted"/>
<dbReference type="EMBL" id="DVJJ01000143">
    <property type="protein sequence ID" value="HIS65587.1"/>
    <property type="molecule type" value="Genomic_DNA"/>
</dbReference>
<organism evidence="2 3">
    <name type="scientific">Candidatus Avoscillospira avistercoris</name>
    <dbReference type="NCBI Taxonomy" id="2840707"/>
    <lineage>
        <taxon>Bacteria</taxon>
        <taxon>Bacillati</taxon>
        <taxon>Bacillota</taxon>
        <taxon>Clostridia</taxon>
        <taxon>Eubacteriales</taxon>
        <taxon>Oscillospiraceae</taxon>
        <taxon>Oscillospiraceae incertae sedis</taxon>
        <taxon>Candidatus Avoscillospira</taxon>
    </lineage>
</organism>
<keyword evidence="1" id="KW-0812">Transmembrane</keyword>
<evidence type="ECO:0000313" key="3">
    <source>
        <dbReference type="Proteomes" id="UP000886741"/>
    </source>
</evidence>